<evidence type="ECO:0000256" key="2">
    <source>
        <dbReference type="ARBA" id="ARBA00023180"/>
    </source>
</evidence>
<gene>
    <name evidence="7" type="primary">6040997</name>
    <name evidence="6" type="ORF">CpipJ_CPIJ008523</name>
</gene>
<dbReference type="Pfam" id="PF00089">
    <property type="entry name" value="Trypsin"/>
    <property type="match status" value="1"/>
</dbReference>
<dbReference type="InParanoid" id="B0WNM8"/>
<dbReference type="GO" id="GO:0006508">
    <property type="term" value="P:proteolysis"/>
    <property type="evidence" value="ECO:0007669"/>
    <property type="project" value="InterPro"/>
</dbReference>
<dbReference type="KEGG" id="cqu:CpipJ_CPIJ008523"/>
<dbReference type="InterPro" id="IPR001254">
    <property type="entry name" value="Trypsin_dom"/>
</dbReference>
<name>B0WNM8_CULQU</name>
<evidence type="ECO:0000313" key="6">
    <source>
        <dbReference type="EMBL" id="EDS31864.1"/>
    </source>
</evidence>
<evidence type="ECO:0000256" key="3">
    <source>
        <dbReference type="ARBA" id="ARBA00024195"/>
    </source>
</evidence>
<comment type="similarity">
    <text evidence="3">Belongs to the peptidase S1 family. CLIP subfamily.</text>
</comment>
<dbReference type="PROSITE" id="PS50240">
    <property type="entry name" value="TRYPSIN_DOM"/>
    <property type="match status" value="1"/>
</dbReference>
<feature type="non-terminal residue" evidence="6">
    <location>
        <position position="94"/>
    </location>
</feature>
<protein>
    <submittedName>
        <fullName evidence="6">Serine-type enodpeptidase</fullName>
    </submittedName>
</protein>
<reference evidence="6" key="1">
    <citation type="submission" date="2007-03" db="EMBL/GenBank/DDBJ databases">
        <title>Annotation of Culex pipiens quinquefasciatus.</title>
        <authorList>
            <consortium name="The Broad Institute Genome Sequencing Platform"/>
            <person name="Atkinson P.W."/>
            <person name="Hemingway J."/>
            <person name="Christensen B.M."/>
            <person name="Higgs S."/>
            <person name="Kodira C."/>
            <person name="Hannick L."/>
            <person name="Megy K."/>
            <person name="O'Leary S."/>
            <person name="Pearson M."/>
            <person name="Haas B.J."/>
            <person name="Mauceli E."/>
            <person name="Wortman J.R."/>
            <person name="Lee N.H."/>
            <person name="Guigo R."/>
            <person name="Stanke M."/>
            <person name="Alvarado L."/>
            <person name="Amedeo P."/>
            <person name="Antoine C.H."/>
            <person name="Arensburger P."/>
            <person name="Bidwell S.L."/>
            <person name="Crawford M."/>
            <person name="Camaro F."/>
            <person name="Devon K."/>
            <person name="Engels R."/>
            <person name="Hammond M."/>
            <person name="Howarth C."/>
            <person name="Koehrsen M."/>
            <person name="Lawson D."/>
            <person name="Montgomery P."/>
            <person name="Nene V."/>
            <person name="Nusbaum C."/>
            <person name="Puiu D."/>
            <person name="Romero-Severson J."/>
            <person name="Severson D.W."/>
            <person name="Shumway M."/>
            <person name="Sisk P."/>
            <person name="Stolte C."/>
            <person name="Zeng Q."/>
            <person name="Eisenstadt E."/>
            <person name="Fraser-Liggett C."/>
            <person name="Strausberg R."/>
            <person name="Galagan J."/>
            <person name="Birren B."/>
            <person name="Collins F.H."/>
        </authorList>
    </citation>
    <scope>NUCLEOTIDE SEQUENCE [LARGE SCALE GENOMIC DNA]</scope>
    <source>
        <strain evidence="6">JHB</strain>
    </source>
</reference>
<feature type="signal peptide" evidence="4">
    <location>
        <begin position="1"/>
        <end position="22"/>
    </location>
</feature>
<dbReference type="Proteomes" id="UP000002320">
    <property type="component" value="Unassembled WGS sequence"/>
</dbReference>
<dbReference type="PROSITE" id="PS00134">
    <property type="entry name" value="TRYPSIN_HIS"/>
    <property type="match status" value="1"/>
</dbReference>
<dbReference type="SUPFAM" id="SSF50494">
    <property type="entry name" value="Trypsin-like serine proteases"/>
    <property type="match status" value="1"/>
</dbReference>
<evidence type="ECO:0000256" key="1">
    <source>
        <dbReference type="ARBA" id="ARBA00023157"/>
    </source>
</evidence>
<dbReference type="OrthoDB" id="60866at2759"/>
<keyword evidence="8" id="KW-1185">Reference proteome</keyword>
<dbReference type="VEuPathDB" id="VectorBase:CQUJHB000656"/>
<reference evidence="7" key="2">
    <citation type="submission" date="2021-02" db="UniProtKB">
        <authorList>
            <consortium name="EnsemblMetazoa"/>
        </authorList>
    </citation>
    <scope>IDENTIFICATION</scope>
    <source>
        <strain evidence="7">JHB</strain>
    </source>
</reference>
<evidence type="ECO:0000256" key="4">
    <source>
        <dbReference type="SAM" id="SignalP"/>
    </source>
</evidence>
<dbReference type="EMBL" id="DS232013">
    <property type="protein sequence ID" value="EDS31864.1"/>
    <property type="molecule type" value="Genomic_DNA"/>
</dbReference>
<evidence type="ECO:0000313" key="7">
    <source>
        <dbReference type="EnsemblMetazoa" id="CPIJ008523-PA"/>
    </source>
</evidence>
<keyword evidence="1" id="KW-1015">Disulfide bond</keyword>
<sequence>MCQRIFGLRWLPLVVSLLSVNGETFLPIEKAKLKVIRNPPAFAPRIVGGSYATLGQFPFQVAVHYGNGFCGGSLIRSNWVLTAAHCVYDSNHRV</sequence>
<dbReference type="HOGENOM" id="CLU_2388389_0_0_1"/>
<evidence type="ECO:0000313" key="8">
    <source>
        <dbReference type="Proteomes" id="UP000002320"/>
    </source>
</evidence>
<dbReference type="InterPro" id="IPR043504">
    <property type="entry name" value="Peptidase_S1_PA_chymotrypsin"/>
</dbReference>
<proteinExistence type="inferred from homology"/>
<dbReference type="AlphaFoldDB" id="B0WNM8"/>
<evidence type="ECO:0000259" key="5">
    <source>
        <dbReference type="PROSITE" id="PS50240"/>
    </source>
</evidence>
<dbReference type="Gene3D" id="2.40.10.10">
    <property type="entry name" value="Trypsin-like serine proteases"/>
    <property type="match status" value="1"/>
</dbReference>
<organism>
    <name type="scientific">Culex quinquefasciatus</name>
    <name type="common">Southern house mosquito</name>
    <name type="synonym">Culex pungens</name>
    <dbReference type="NCBI Taxonomy" id="7176"/>
    <lineage>
        <taxon>Eukaryota</taxon>
        <taxon>Metazoa</taxon>
        <taxon>Ecdysozoa</taxon>
        <taxon>Arthropoda</taxon>
        <taxon>Hexapoda</taxon>
        <taxon>Insecta</taxon>
        <taxon>Pterygota</taxon>
        <taxon>Neoptera</taxon>
        <taxon>Endopterygota</taxon>
        <taxon>Diptera</taxon>
        <taxon>Nematocera</taxon>
        <taxon>Culicoidea</taxon>
        <taxon>Culicidae</taxon>
        <taxon>Culicinae</taxon>
        <taxon>Culicini</taxon>
        <taxon>Culex</taxon>
        <taxon>Culex</taxon>
    </lineage>
</organism>
<accession>B0WNM8</accession>
<dbReference type="PANTHER" id="PTHR24252">
    <property type="entry name" value="ACROSIN-RELATED"/>
    <property type="match status" value="1"/>
</dbReference>
<feature type="chain" id="PRO_5011408501" evidence="4">
    <location>
        <begin position="23"/>
        <end position="94"/>
    </location>
</feature>
<dbReference type="InterPro" id="IPR018114">
    <property type="entry name" value="TRYPSIN_HIS"/>
</dbReference>
<dbReference type="GO" id="GO:0004252">
    <property type="term" value="F:serine-type endopeptidase activity"/>
    <property type="evidence" value="ECO:0007669"/>
    <property type="project" value="InterPro"/>
</dbReference>
<keyword evidence="2" id="KW-0325">Glycoprotein</keyword>
<dbReference type="EnsemblMetazoa" id="CPIJ008523-RA">
    <property type="protein sequence ID" value="CPIJ008523-PA"/>
    <property type="gene ID" value="CPIJ008523"/>
</dbReference>
<feature type="domain" description="Peptidase S1" evidence="5">
    <location>
        <begin position="46"/>
        <end position="94"/>
    </location>
</feature>
<dbReference type="VEuPathDB" id="VectorBase:CPIJ008523"/>
<dbReference type="InterPro" id="IPR009003">
    <property type="entry name" value="Peptidase_S1_PA"/>
</dbReference>
<dbReference type="PANTHER" id="PTHR24252:SF27">
    <property type="entry name" value="TRANSMEMBRANE PROTEASE SERINE 3-LIKE"/>
    <property type="match status" value="1"/>
</dbReference>
<keyword evidence="4" id="KW-0732">Signal</keyword>